<dbReference type="SUPFAM" id="SSF55874">
    <property type="entry name" value="ATPase domain of HSP90 chaperone/DNA topoisomerase II/histidine kinase"/>
    <property type="match status" value="1"/>
</dbReference>
<evidence type="ECO:0000256" key="1">
    <source>
        <dbReference type="SAM" id="MobiDB-lite"/>
    </source>
</evidence>
<dbReference type="NCBIfam" id="NF047352">
    <property type="entry name" value="P_loop_sacsin"/>
    <property type="match status" value="1"/>
</dbReference>
<feature type="region of interest" description="Disordered" evidence="1">
    <location>
        <begin position="410"/>
        <end position="456"/>
    </location>
</feature>
<feature type="compositionally biased region" description="Acidic residues" evidence="1">
    <location>
        <begin position="1077"/>
        <end position="1090"/>
    </location>
</feature>
<evidence type="ECO:0000313" key="3">
    <source>
        <dbReference type="Proteomes" id="UP001592531"/>
    </source>
</evidence>
<dbReference type="RefSeq" id="WP_380540381.1">
    <property type="nucleotide sequence ID" value="NZ_JBHFAB010000022.1"/>
</dbReference>
<gene>
    <name evidence="2" type="ORF">ACEZDE_25665</name>
</gene>
<organism evidence="2 3">
    <name type="scientific">Streptacidiphilus cavernicola</name>
    <dbReference type="NCBI Taxonomy" id="3342716"/>
    <lineage>
        <taxon>Bacteria</taxon>
        <taxon>Bacillati</taxon>
        <taxon>Actinomycetota</taxon>
        <taxon>Actinomycetes</taxon>
        <taxon>Kitasatosporales</taxon>
        <taxon>Streptomycetaceae</taxon>
        <taxon>Streptacidiphilus</taxon>
    </lineage>
</organism>
<feature type="region of interest" description="Disordered" evidence="1">
    <location>
        <begin position="1068"/>
        <end position="1091"/>
    </location>
</feature>
<name>A0ABV6W1Y5_9ACTN</name>
<feature type="region of interest" description="Disordered" evidence="1">
    <location>
        <begin position="737"/>
        <end position="761"/>
    </location>
</feature>
<accession>A0ABV6W1Y5</accession>
<dbReference type="EMBL" id="JBHFAB010000022">
    <property type="protein sequence ID" value="MFC1420001.1"/>
    <property type="molecule type" value="Genomic_DNA"/>
</dbReference>
<evidence type="ECO:0000313" key="2">
    <source>
        <dbReference type="EMBL" id="MFC1420001.1"/>
    </source>
</evidence>
<dbReference type="InterPro" id="IPR036890">
    <property type="entry name" value="HATPase_C_sf"/>
</dbReference>
<keyword evidence="3" id="KW-1185">Reference proteome</keyword>
<sequence length="1147" mass="120238">MDARIVGSAADGAGAADVFGTAGLRRRVLDAWAASPARFREDANAEEELALGGYRDRLVVELAQNAADAAARAGVPGRLRLTLRGGVLCAANTGTPLDAQGVESLSTLRASSKREVGEPTVGRFGVGFAAVLAVSDEPAVLSLPGGVRWSLAEARALAAEQPALAEELRRRDGHVPLLRLPLPAEGAPPDGYDTVVVLPLRDAAADDLTRRLLDEVDDALLLTLTGLVEVVVETEGGVRTLTRREEPAGHDLGGPGVVVVASEAGESRWQLASAGGELAADLLRDRTVEERHRPQWSLTWAVPVDAAGRPAQPRTVPVVHAPTPTDEPLGVPALLIASFPLDSTRRHIAPGALTDFLVDRAAEVYATLLRQRGADVSSLALVPGPLGQGEVDAQLRRAIVGLLPDVPFLPAAAGPRRDGPRQTGSGWDPLAVLGADADVPSSESTTEPTAEPTALRPRDAVLLEGADAEIVGALADVLPGLLPAGLERRQELRTLGVRRVALAETVDQLANLEKEPSWWRNLYGALTGAEAETLGALPVPLADGRMATGPRRVLVPAGTAGTMGIAGTAGAADDGDGSGGVTADDLALLGLRLVHPDAAHPLLEKLGAGVATPLGLLETAELQAAVRRSLDLDDQDEAEDVAEAVLRIVRAAGATPGGYPWLARLALPDDEGELVAAGELVLPGSPLAAIVDEDDAVFLDDDWLERWGTDVLRAVGVCYGLGLVRAEEVVLDPDDLERLDPTVPADRAAGGESTGLLDEAPDGLADWAEDVAERLAEEQDAAGGARDDVPDVPPVAAELLAVRDLDLVADDAWPQALAMLAAPPLRDAVVDPVRLLLPDGRSAQVPPYAAWWLRDHPVLDGRRPAGLRAAGADPLLRGLYEEARTGLDAVFLHALGVRTTLAALLAETDGPDEVLYRMTDPDSEVSHRQLHGLYTALASVDLSRVALPEEVRALPPMPPGTHRRPAGTVVVDVAEAVVADAPDLVQLLDAFPLIIVAPELAGPLAERLHVSLASEVAGGRVLSEGTVHRVPDEVKELLPGCPEVYEEHDELLVVGPDGQDAAVDWRWDADSPAPTPEDADPDAADGEQERDEFAAPVPYGALHAATPEGLAAGLAWAAGQWHRRFEVLAVLSDPDRAYELSAARDFE</sequence>
<protein>
    <submittedName>
        <fullName evidence="2">Sacsin N-terminal ATP-binding-like domain-containing protein</fullName>
    </submittedName>
</protein>
<comment type="caution">
    <text evidence="2">The sequence shown here is derived from an EMBL/GenBank/DDBJ whole genome shotgun (WGS) entry which is preliminary data.</text>
</comment>
<reference evidence="2 3" key="1">
    <citation type="submission" date="2024-09" db="EMBL/GenBank/DDBJ databases">
        <authorList>
            <person name="Lee S.D."/>
        </authorList>
    </citation>
    <scope>NUCLEOTIDE SEQUENCE [LARGE SCALE GENOMIC DNA]</scope>
    <source>
        <strain evidence="2 3">N8-3</strain>
    </source>
</reference>
<proteinExistence type="predicted"/>
<feature type="compositionally biased region" description="Low complexity" evidence="1">
    <location>
        <begin position="440"/>
        <end position="454"/>
    </location>
</feature>
<dbReference type="Proteomes" id="UP001592531">
    <property type="component" value="Unassembled WGS sequence"/>
</dbReference>